<feature type="domain" description="Phosphatidic acid phosphatase type 2/haloperoxidase" evidence="15">
    <location>
        <begin position="49"/>
        <end position="191"/>
    </location>
</feature>
<keyword evidence="8 11" id="KW-0256">Endoplasmic reticulum</keyword>
<reference evidence="16" key="1">
    <citation type="submission" date="2023-07" db="EMBL/GenBank/DDBJ databases">
        <title>Chromosome-level genome assembly of Artemia franciscana.</title>
        <authorList>
            <person name="Jo E."/>
        </authorList>
    </citation>
    <scope>NUCLEOTIDE SEQUENCE</scope>
    <source>
        <tissue evidence="16">Whole body</tissue>
    </source>
</reference>
<comment type="similarity">
    <text evidence="3 11">Belongs to the glucose-6-phosphatase family.</text>
</comment>
<dbReference type="EMBL" id="JAVRJZ010000007">
    <property type="protein sequence ID" value="KAK2720707.1"/>
    <property type="molecule type" value="Genomic_DNA"/>
</dbReference>
<feature type="transmembrane region" description="Helical" evidence="14">
    <location>
        <begin position="256"/>
        <end position="275"/>
    </location>
</feature>
<comment type="caution">
    <text evidence="16">The sequence shown here is derived from an EMBL/GenBank/DDBJ whole genome shotgun (WGS) entry which is preliminary data.</text>
</comment>
<evidence type="ECO:0000256" key="3">
    <source>
        <dbReference type="ARBA" id="ARBA00009266"/>
    </source>
</evidence>
<feature type="active site" description="Nucleophile" evidence="12">
    <location>
        <position position="171"/>
    </location>
</feature>
<keyword evidence="9 14" id="KW-1133">Transmembrane helix</keyword>
<dbReference type="GO" id="GO:0005789">
    <property type="term" value="C:endoplasmic reticulum membrane"/>
    <property type="evidence" value="ECO:0007669"/>
    <property type="project" value="UniProtKB-SubCell"/>
</dbReference>
<feature type="transmembrane region" description="Helical" evidence="14">
    <location>
        <begin position="287"/>
        <end position="309"/>
    </location>
</feature>
<dbReference type="InterPro" id="IPR016275">
    <property type="entry name" value="Glucose-6-phosphatase"/>
</dbReference>
<dbReference type="GO" id="GO:0051156">
    <property type="term" value="P:glucose 6-phosphate metabolic process"/>
    <property type="evidence" value="ECO:0007669"/>
    <property type="project" value="TreeGrafter"/>
</dbReference>
<evidence type="ECO:0000256" key="7">
    <source>
        <dbReference type="ARBA" id="ARBA00022801"/>
    </source>
</evidence>
<evidence type="ECO:0000256" key="11">
    <source>
        <dbReference type="PIRNR" id="PIRNR000905"/>
    </source>
</evidence>
<evidence type="ECO:0000256" key="13">
    <source>
        <dbReference type="PIRSR" id="PIRSR000905-2"/>
    </source>
</evidence>
<keyword evidence="6 14" id="KW-0812">Transmembrane</keyword>
<dbReference type="PANTHER" id="PTHR12591:SF0">
    <property type="entry name" value="FI19814P1"/>
    <property type="match status" value="1"/>
</dbReference>
<protein>
    <recommendedName>
        <fullName evidence="4 11">Glucose-6-phosphatase</fullName>
        <ecNumber evidence="4 11">3.1.3.9</ecNumber>
    </recommendedName>
</protein>
<keyword evidence="10 11" id="KW-0472">Membrane</keyword>
<evidence type="ECO:0000256" key="6">
    <source>
        <dbReference type="ARBA" id="ARBA00022692"/>
    </source>
</evidence>
<sequence length="351" mass="39221">MYQVSVGLISTLQNIFPGGEEFFVGVSKFADPKYVFTVHFPILFSLHWVIGVQLLGTVIVAEWSNQILKWLMKGERPYWWVHETKSYNATLPPEIIQFSSTCETGPGTPSGHSMVMSAVWYVIVNSVIQKVVRQSNRLTSFQKDFVSNSLWTIYGMFMMLVALSRMYIAAHFLHQCVLGVALGIIVARTVCGSSKWINMSRSSWYGASAIVLFSALSTYVCLLAVGGDPAWSIRRAVRWCAKREYIHVDTTPFYSLARYSGATLGLGLGVTSSAMKKIDRSKFNMKATIGLIFLCFLAGKMTEVAHVLIPKEIDIVFYTLEFLLNAALPYVVISSVPYFIHLGVANKSKRS</sequence>
<dbReference type="InterPro" id="IPR000326">
    <property type="entry name" value="PAP2/HPO"/>
</dbReference>
<evidence type="ECO:0000256" key="1">
    <source>
        <dbReference type="ARBA" id="ARBA00004477"/>
    </source>
</evidence>
<feature type="binding site" evidence="13">
    <location>
        <position position="165"/>
    </location>
    <ligand>
        <name>substrate</name>
    </ligand>
</feature>
<feature type="binding site" evidence="13">
    <location>
        <position position="76"/>
    </location>
    <ligand>
        <name>substrate</name>
    </ligand>
</feature>
<feature type="transmembrane region" description="Helical" evidence="14">
    <location>
        <begin position="145"/>
        <end position="166"/>
    </location>
</feature>
<feature type="transmembrane region" description="Helical" evidence="14">
    <location>
        <begin position="172"/>
        <end position="191"/>
    </location>
</feature>
<accession>A0AA88IHD5</accession>
<feature type="transmembrane region" description="Helical" evidence="14">
    <location>
        <begin position="203"/>
        <end position="225"/>
    </location>
</feature>
<keyword evidence="5 11" id="KW-0312">Gluconeogenesis</keyword>
<comment type="pathway">
    <text evidence="2 11">Carbohydrate biosynthesis; gluconeogenesis.</text>
</comment>
<feature type="transmembrane region" description="Helical" evidence="14">
    <location>
        <begin position="42"/>
        <end position="63"/>
    </location>
</feature>
<dbReference type="FunFam" id="1.20.144.10:FF:000028">
    <property type="entry name" value="Glucose-6-phosphatase"/>
    <property type="match status" value="1"/>
</dbReference>
<evidence type="ECO:0000256" key="14">
    <source>
        <dbReference type="SAM" id="Phobius"/>
    </source>
</evidence>
<evidence type="ECO:0000313" key="17">
    <source>
        <dbReference type="Proteomes" id="UP001187531"/>
    </source>
</evidence>
<dbReference type="EC" id="3.1.3.9" evidence="4 11"/>
<evidence type="ECO:0000256" key="12">
    <source>
        <dbReference type="PIRSR" id="PIRSR000905-1"/>
    </source>
</evidence>
<gene>
    <name evidence="16" type="ORF">QYM36_004558</name>
</gene>
<evidence type="ECO:0000256" key="4">
    <source>
        <dbReference type="ARBA" id="ARBA00012634"/>
    </source>
</evidence>
<evidence type="ECO:0000313" key="16">
    <source>
        <dbReference type="EMBL" id="KAK2720707.1"/>
    </source>
</evidence>
<evidence type="ECO:0000256" key="9">
    <source>
        <dbReference type="ARBA" id="ARBA00022989"/>
    </source>
</evidence>
<dbReference type="InterPro" id="IPR036938">
    <property type="entry name" value="PAP2/HPO_sf"/>
</dbReference>
<evidence type="ECO:0000256" key="2">
    <source>
        <dbReference type="ARBA" id="ARBA00004742"/>
    </source>
</evidence>
<comment type="subcellular location">
    <subcellularLocation>
        <location evidence="1">Endoplasmic reticulum membrane</location>
        <topology evidence="1">Multi-pass membrane protein</topology>
    </subcellularLocation>
</comment>
<dbReference type="PANTHER" id="PTHR12591">
    <property type="entry name" value="GLUCOSE-6-PHOSPHATASE"/>
    <property type="match status" value="1"/>
</dbReference>
<dbReference type="GO" id="GO:0006094">
    <property type="term" value="P:gluconeogenesis"/>
    <property type="evidence" value="ECO:0007669"/>
    <property type="project" value="UniProtKB-UniRule"/>
</dbReference>
<keyword evidence="17" id="KW-1185">Reference proteome</keyword>
<evidence type="ECO:0000259" key="15">
    <source>
        <dbReference type="SMART" id="SM00014"/>
    </source>
</evidence>
<dbReference type="GO" id="GO:0004346">
    <property type="term" value="F:glucose-6-phosphatase activity"/>
    <property type="evidence" value="ECO:0007669"/>
    <property type="project" value="UniProtKB-EC"/>
</dbReference>
<name>A0AA88IHD5_ARTSF</name>
<dbReference type="Pfam" id="PF01569">
    <property type="entry name" value="PAP2"/>
    <property type="match status" value="1"/>
</dbReference>
<dbReference type="PIRSF" id="PIRSF000905">
    <property type="entry name" value="Glucose-6-phosphatase"/>
    <property type="match status" value="1"/>
</dbReference>
<feature type="active site" description="Proton donor" evidence="12">
    <location>
        <position position="112"/>
    </location>
</feature>
<evidence type="ECO:0000256" key="8">
    <source>
        <dbReference type="ARBA" id="ARBA00022824"/>
    </source>
</evidence>
<proteinExistence type="inferred from homology"/>
<dbReference type="Gene3D" id="1.20.144.10">
    <property type="entry name" value="Phosphatidic acid phosphatase type 2/haloperoxidase"/>
    <property type="match status" value="1"/>
</dbReference>
<evidence type="ECO:0000256" key="10">
    <source>
        <dbReference type="ARBA" id="ARBA00023136"/>
    </source>
</evidence>
<keyword evidence="7 11" id="KW-0378">Hydrolase</keyword>
<dbReference type="AlphaFoldDB" id="A0AA88IHD5"/>
<dbReference type="SMART" id="SM00014">
    <property type="entry name" value="acidPPc"/>
    <property type="match status" value="1"/>
</dbReference>
<organism evidence="16 17">
    <name type="scientific">Artemia franciscana</name>
    <name type="common">Brine shrimp</name>
    <name type="synonym">Artemia sanfranciscana</name>
    <dbReference type="NCBI Taxonomy" id="6661"/>
    <lineage>
        <taxon>Eukaryota</taxon>
        <taxon>Metazoa</taxon>
        <taxon>Ecdysozoa</taxon>
        <taxon>Arthropoda</taxon>
        <taxon>Crustacea</taxon>
        <taxon>Branchiopoda</taxon>
        <taxon>Anostraca</taxon>
        <taxon>Artemiidae</taxon>
        <taxon>Artemia</taxon>
    </lineage>
</organism>
<dbReference type="SUPFAM" id="SSF48317">
    <property type="entry name" value="Acid phosphatase/Vanadium-dependent haloperoxidase"/>
    <property type="match status" value="1"/>
</dbReference>
<dbReference type="Proteomes" id="UP001187531">
    <property type="component" value="Unassembled WGS sequence"/>
</dbReference>
<evidence type="ECO:0000256" key="5">
    <source>
        <dbReference type="ARBA" id="ARBA00022432"/>
    </source>
</evidence>
<feature type="transmembrane region" description="Helical" evidence="14">
    <location>
        <begin position="315"/>
        <end position="340"/>
    </location>
</feature>